<evidence type="ECO:0000313" key="1">
    <source>
        <dbReference type="EMBL" id="PJJ81178.1"/>
    </source>
</evidence>
<dbReference type="EMBL" id="PGFH01000001">
    <property type="protein sequence ID" value="PJJ81178.1"/>
    <property type="molecule type" value="Genomic_DNA"/>
</dbReference>
<accession>A0A2M9D6C3</accession>
<dbReference type="AlphaFoldDB" id="A0A2M9D6C3"/>
<comment type="caution">
    <text evidence="1">The sequence shown here is derived from an EMBL/GenBank/DDBJ whole genome shotgun (WGS) entry which is preliminary data.</text>
</comment>
<dbReference type="RefSeq" id="WP_100387888.1">
    <property type="nucleotide sequence ID" value="NZ_BMZU01000001.1"/>
</dbReference>
<dbReference type="Pfam" id="PF11376">
    <property type="entry name" value="DUF3179"/>
    <property type="match status" value="1"/>
</dbReference>
<protein>
    <submittedName>
        <fullName evidence="1">Uncharacterized protein DUF3179</fullName>
    </submittedName>
</protein>
<dbReference type="Proteomes" id="UP000231742">
    <property type="component" value="Unassembled WGS sequence"/>
</dbReference>
<name>A0A2M9D6C3_9MICO</name>
<organism evidence="1 2">
    <name type="scientific">Salinibacterium amurskyense</name>
    <dbReference type="NCBI Taxonomy" id="205941"/>
    <lineage>
        <taxon>Bacteria</taxon>
        <taxon>Bacillati</taxon>
        <taxon>Actinomycetota</taxon>
        <taxon>Actinomycetes</taxon>
        <taxon>Micrococcales</taxon>
        <taxon>Microbacteriaceae</taxon>
        <taxon>Salinibacterium</taxon>
    </lineage>
</organism>
<dbReference type="InterPro" id="IPR021516">
    <property type="entry name" value="DUF3179"/>
</dbReference>
<gene>
    <name evidence="1" type="ORF">CLV85_0349</name>
</gene>
<keyword evidence="2" id="KW-1185">Reference proteome</keyword>
<sequence length="341" mass="36383">MKKRTTAIVIAAAVAGITAIVAGIALSGSDLTSPSGSAGTTGSSSSAVDIPPFLEQGFAATGWSQADPAISQALSGGPPKDGIPAIDEPRFEPVADFEHPDDVLAIVVQGDTETKVYPYNILVWHEIVNDTIDGAPIAVSFCPLCGSAAVYDSVLPDGSVTTFGVSGGLLESNMIMFDRETETLWQQSTGNALAGTHYPSELQLHSFQLLSLGKIKQRHPDAVVLSEATGHTRDYSNNPYAGYDDSDSFYFVPSRVDDRYPSKEIFVAFTVGDTHVAAPWLTLDDGISYETTVAEGTVSLTKTDGELEIIGPDGAEIPFYFEMWFSWAVQNDDGQVFDPTR</sequence>
<dbReference type="OrthoDB" id="9811352at2"/>
<proteinExistence type="predicted"/>
<reference evidence="1 2" key="1">
    <citation type="submission" date="2017-11" db="EMBL/GenBank/DDBJ databases">
        <title>Genomic Encyclopedia of Archaeal and Bacterial Type Strains, Phase II (KMG-II): From Individual Species to Whole Genera.</title>
        <authorList>
            <person name="Goeker M."/>
        </authorList>
    </citation>
    <scope>NUCLEOTIDE SEQUENCE [LARGE SCALE GENOMIC DNA]</scope>
    <source>
        <strain evidence="1 2">DSM 16400</strain>
    </source>
</reference>
<evidence type="ECO:0000313" key="2">
    <source>
        <dbReference type="Proteomes" id="UP000231742"/>
    </source>
</evidence>